<proteinExistence type="predicted"/>
<sequence length="162" mass="18647">MDNQPVEKMTWSALEYEDRERSRDWFWALGVIVVTGSIASIIFENYFFAALLILGGVLLGFFAVKKPEVITYELGKEGLGVKDRLYPYESIKAFWVQADFSPEPLLRPMLFIHSERAFMPVVSIHIPLEMAEDIHEVFSSREIAEVEMKEHPSEKIMEALGF</sequence>
<accession>A0A0G1T1U9</accession>
<feature type="transmembrane region" description="Helical" evidence="1">
    <location>
        <begin position="25"/>
        <end position="42"/>
    </location>
</feature>
<evidence type="ECO:0008006" key="4">
    <source>
        <dbReference type="Google" id="ProtNLM"/>
    </source>
</evidence>
<keyword evidence="1" id="KW-1133">Transmembrane helix</keyword>
<gene>
    <name evidence="2" type="ORF">UY01_C0006G0041</name>
</gene>
<comment type="caution">
    <text evidence="2">The sequence shown here is derived from an EMBL/GenBank/DDBJ whole genome shotgun (WGS) entry which is preliminary data.</text>
</comment>
<organism evidence="2 3">
    <name type="scientific">Candidatus Nomurabacteria bacterium GW2011_GWB1_47_6</name>
    <dbReference type="NCBI Taxonomy" id="1618749"/>
    <lineage>
        <taxon>Bacteria</taxon>
        <taxon>Candidatus Nomuraibacteriota</taxon>
    </lineage>
</organism>
<evidence type="ECO:0000313" key="2">
    <source>
        <dbReference type="EMBL" id="KKU75712.1"/>
    </source>
</evidence>
<dbReference type="AlphaFoldDB" id="A0A0G1T1U9"/>
<feature type="transmembrane region" description="Helical" evidence="1">
    <location>
        <begin position="48"/>
        <end position="64"/>
    </location>
</feature>
<evidence type="ECO:0000256" key="1">
    <source>
        <dbReference type="SAM" id="Phobius"/>
    </source>
</evidence>
<reference evidence="2 3" key="1">
    <citation type="journal article" date="2015" name="Nature">
        <title>rRNA introns, odd ribosomes, and small enigmatic genomes across a large radiation of phyla.</title>
        <authorList>
            <person name="Brown C.T."/>
            <person name="Hug L.A."/>
            <person name="Thomas B.C."/>
            <person name="Sharon I."/>
            <person name="Castelle C.J."/>
            <person name="Singh A."/>
            <person name="Wilkins M.J."/>
            <person name="Williams K.H."/>
            <person name="Banfield J.F."/>
        </authorList>
    </citation>
    <scope>NUCLEOTIDE SEQUENCE [LARGE SCALE GENOMIC DNA]</scope>
</reference>
<keyword evidence="1" id="KW-0812">Transmembrane</keyword>
<evidence type="ECO:0000313" key="3">
    <source>
        <dbReference type="Proteomes" id="UP000034879"/>
    </source>
</evidence>
<protein>
    <recommendedName>
        <fullName evidence="4">DUF5673 domain-containing protein</fullName>
    </recommendedName>
</protein>
<dbReference type="EMBL" id="LCOJ01000006">
    <property type="protein sequence ID" value="KKU75712.1"/>
    <property type="molecule type" value="Genomic_DNA"/>
</dbReference>
<name>A0A0G1T1U9_9BACT</name>
<keyword evidence="1" id="KW-0472">Membrane</keyword>
<dbReference type="Proteomes" id="UP000034879">
    <property type="component" value="Unassembled WGS sequence"/>
</dbReference>